<evidence type="ECO:0000313" key="1">
    <source>
        <dbReference type="EMBL" id="TRY61899.1"/>
    </source>
</evidence>
<gene>
    <name evidence="1" type="ORF">TCAL_09158</name>
</gene>
<dbReference type="Proteomes" id="UP000318571">
    <property type="component" value="Chromosome 8"/>
</dbReference>
<dbReference type="AlphaFoldDB" id="A0A553N946"/>
<dbReference type="Gene3D" id="3.30.1410.10">
    <property type="entry name" value="GTP cyclohydrolase I feedback regulatory protein GFRP"/>
    <property type="match status" value="1"/>
</dbReference>
<protein>
    <submittedName>
        <fullName evidence="1">Uncharacterized protein</fullName>
    </submittedName>
</protein>
<reference evidence="1 2" key="1">
    <citation type="journal article" date="2018" name="Nat. Ecol. Evol.">
        <title>Genomic signatures of mitonuclear coevolution across populations of Tigriopus californicus.</title>
        <authorList>
            <person name="Barreto F.S."/>
            <person name="Watson E.T."/>
            <person name="Lima T.G."/>
            <person name="Willett C.S."/>
            <person name="Edmands S."/>
            <person name="Li W."/>
            <person name="Burton R.S."/>
        </authorList>
    </citation>
    <scope>NUCLEOTIDE SEQUENCE [LARGE SCALE GENOMIC DNA]</scope>
    <source>
        <strain evidence="1 2">San Diego</strain>
    </source>
</reference>
<proteinExistence type="predicted"/>
<name>A0A553N946_TIGCA</name>
<accession>A0A553N946</accession>
<dbReference type="EMBL" id="VCGU01000459">
    <property type="protein sequence ID" value="TRY61899.1"/>
    <property type="molecule type" value="Genomic_DNA"/>
</dbReference>
<dbReference type="InterPro" id="IPR036717">
    <property type="entry name" value="GFRP_sf"/>
</dbReference>
<comment type="caution">
    <text evidence="1">The sequence shown here is derived from an EMBL/GenBank/DDBJ whole genome shotgun (WGS) entry which is preliminary data.</text>
</comment>
<evidence type="ECO:0000313" key="2">
    <source>
        <dbReference type="Proteomes" id="UP000318571"/>
    </source>
</evidence>
<organism evidence="1 2">
    <name type="scientific">Tigriopus californicus</name>
    <name type="common">Marine copepod</name>
    <dbReference type="NCBI Taxonomy" id="6832"/>
    <lineage>
        <taxon>Eukaryota</taxon>
        <taxon>Metazoa</taxon>
        <taxon>Ecdysozoa</taxon>
        <taxon>Arthropoda</taxon>
        <taxon>Crustacea</taxon>
        <taxon>Multicrustacea</taxon>
        <taxon>Hexanauplia</taxon>
        <taxon>Copepoda</taxon>
        <taxon>Harpacticoida</taxon>
        <taxon>Harpacticidae</taxon>
        <taxon>Tigriopus</taxon>
    </lineage>
</organism>
<sequence length="104" mass="12010">MSSYVSVVGTPTAETCCIFGLTPQEMRYLQSKFPEHMKKGREEGWNPKHGIRIECTCIVILNALGYIGFKVVSTAGDRYEFMWTLERNLDMDTQYQAIERSYNQ</sequence>
<keyword evidence="2" id="KW-1185">Reference proteome</keyword>
<dbReference type="GO" id="GO:0009890">
    <property type="term" value="P:negative regulation of biosynthetic process"/>
    <property type="evidence" value="ECO:0007669"/>
    <property type="project" value="InterPro"/>
</dbReference>